<comment type="caution">
    <text evidence="3">The sequence shown here is derived from an EMBL/GenBank/DDBJ whole genome shotgun (WGS) entry which is preliminary data.</text>
</comment>
<name>A0ABR1K800_9PEZI</name>
<keyword evidence="2" id="KW-0812">Transmembrane</keyword>
<dbReference type="EMBL" id="JBBPHU010000017">
    <property type="protein sequence ID" value="KAK7509483.1"/>
    <property type="molecule type" value="Genomic_DNA"/>
</dbReference>
<feature type="transmembrane region" description="Helical" evidence="2">
    <location>
        <begin position="95"/>
        <end position="116"/>
    </location>
</feature>
<evidence type="ECO:0000313" key="3">
    <source>
        <dbReference type="EMBL" id="KAK7509483.1"/>
    </source>
</evidence>
<feature type="compositionally biased region" description="Polar residues" evidence="1">
    <location>
        <begin position="1"/>
        <end position="11"/>
    </location>
</feature>
<evidence type="ECO:0000256" key="2">
    <source>
        <dbReference type="SAM" id="Phobius"/>
    </source>
</evidence>
<reference evidence="3 4" key="1">
    <citation type="submission" date="2024-04" db="EMBL/GenBank/DDBJ databases">
        <title>Phyllosticta paracitricarpa is synonymous to the EU quarantine fungus P. citricarpa based on phylogenomic analyses.</title>
        <authorList>
            <consortium name="Lawrence Berkeley National Laboratory"/>
            <person name="Van Ingen-Buijs V.A."/>
            <person name="Van Westerhoven A.C."/>
            <person name="Haridas S."/>
            <person name="Skiadas P."/>
            <person name="Martin F."/>
            <person name="Groenewald J.Z."/>
            <person name="Crous P.W."/>
            <person name="Seidl M.F."/>
        </authorList>
    </citation>
    <scope>NUCLEOTIDE SEQUENCE [LARGE SCALE GENOMIC DNA]</scope>
    <source>
        <strain evidence="3 4">CBS 123371</strain>
    </source>
</reference>
<protein>
    <submittedName>
        <fullName evidence="3">Uncharacterized protein</fullName>
    </submittedName>
</protein>
<keyword evidence="2" id="KW-1133">Transmembrane helix</keyword>
<evidence type="ECO:0000256" key="1">
    <source>
        <dbReference type="SAM" id="MobiDB-lite"/>
    </source>
</evidence>
<evidence type="ECO:0000313" key="4">
    <source>
        <dbReference type="Proteomes" id="UP001363622"/>
    </source>
</evidence>
<gene>
    <name evidence="3" type="ORF">IWZ03DRAFT_390403</name>
</gene>
<organism evidence="3 4">
    <name type="scientific">Phyllosticta citriasiana</name>
    <dbReference type="NCBI Taxonomy" id="595635"/>
    <lineage>
        <taxon>Eukaryota</taxon>
        <taxon>Fungi</taxon>
        <taxon>Dikarya</taxon>
        <taxon>Ascomycota</taxon>
        <taxon>Pezizomycotina</taxon>
        <taxon>Dothideomycetes</taxon>
        <taxon>Dothideomycetes incertae sedis</taxon>
        <taxon>Botryosphaeriales</taxon>
        <taxon>Phyllostictaceae</taxon>
        <taxon>Phyllosticta</taxon>
    </lineage>
</organism>
<sequence>MSSQPHLTQSPHHLRHALGPRTDHLPQDLRHISGGWHGGGAAAAAAVNDALIIVGVIFVGLAAPPLPLSHACNGGGELGVFVRQRRRGSNISQTLAAFFLLLLLDILLRLVLLRLYPHLLLSTTCARGKEVRSAPFAIRPRRVAALPAAVDDERLTLSSFRHHCATASHCVCFAALFGWWI</sequence>
<dbReference type="Proteomes" id="UP001363622">
    <property type="component" value="Unassembled WGS sequence"/>
</dbReference>
<keyword evidence="4" id="KW-1185">Reference proteome</keyword>
<keyword evidence="2" id="KW-0472">Membrane</keyword>
<accession>A0ABR1K800</accession>
<feature type="region of interest" description="Disordered" evidence="1">
    <location>
        <begin position="1"/>
        <end position="20"/>
    </location>
</feature>
<proteinExistence type="predicted"/>